<keyword evidence="1" id="KW-0808">Transferase</keyword>
<sequence length="315" mass="36420">MSQGIKRAIKNWIKRLMRICFEMGQRFHVDILPRHFYSEIPDIRTLRNNKAWRVPRSMKDISGPIEAQLAWVDECTRPYRANLTHFKIHEMAVRMNGSDQGYGEVEADFLYCFVRSQRPRQIVQIGCGVSTAICLLAAADEGYVPRITCIEPYPTAFLQLESERERITLITQKIEDVSIDFISRLQDGDLFFVDSSHTLGPAGEANLIILEILPRLATGVYAHFHDIYFPYDYGTDTLSSALFFPHETALLYAFLLMNRRFEIAASLSMLHHYRLNELVQYFPDMNPREFDEGLTKKVGHFPSSIFLRRRSELAG</sequence>
<dbReference type="EMBL" id="CP121196">
    <property type="protein sequence ID" value="XBH15732.1"/>
    <property type="molecule type" value="Genomic_DNA"/>
</dbReference>
<dbReference type="SUPFAM" id="SSF53335">
    <property type="entry name" value="S-adenosyl-L-methionine-dependent methyltransferases"/>
    <property type="match status" value="1"/>
</dbReference>
<evidence type="ECO:0000313" key="1">
    <source>
        <dbReference type="EMBL" id="XBH15732.1"/>
    </source>
</evidence>
<protein>
    <submittedName>
        <fullName evidence="1">Class I SAM-dependent methyltransferase</fullName>
        <ecNumber evidence="1">2.1.1.-</ecNumber>
    </submittedName>
</protein>
<accession>A0AAU7DEH2</accession>
<reference evidence="1" key="1">
    <citation type="submission" date="2023-03" db="EMBL/GenBank/DDBJ databases">
        <title>Edaphobacter sp.</title>
        <authorList>
            <person name="Huber K.J."/>
            <person name="Papendorf J."/>
            <person name="Pilke C."/>
            <person name="Bunk B."/>
            <person name="Sproeer C."/>
            <person name="Pester M."/>
        </authorList>
    </citation>
    <scope>NUCLEOTIDE SEQUENCE</scope>
    <source>
        <strain evidence="1">DSM 110680</strain>
    </source>
</reference>
<dbReference type="GO" id="GO:0008168">
    <property type="term" value="F:methyltransferase activity"/>
    <property type="evidence" value="ECO:0007669"/>
    <property type="project" value="UniProtKB-KW"/>
</dbReference>
<dbReference type="AlphaFoldDB" id="A0AAU7DEH2"/>
<dbReference type="Gene3D" id="3.40.50.150">
    <property type="entry name" value="Vaccinia Virus protein VP39"/>
    <property type="match status" value="1"/>
</dbReference>
<gene>
    <name evidence="1" type="ORF">P8935_14250</name>
</gene>
<dbReference type="EC" id="2.1.1.-" evidence="1"/>
<dbReference type="GO" id="GO:0032259">
    <property type="term" value="P:methylation"/>
    <property type="evidence" value="ECO:0007669"/>
    <property type="project" value="UniProtKB-KW"/>
</dbReference>
<proteinExistence type="predicted"/>
<dbReference type="Pfam" id="PF13578">
    <property type="entry name" value="Methyltransf_24"/>
    <property type="match status" value="1"/>
</dbReference>
<organism evidence="1">
    <name type="scientific">Telmatobacter sp. DSM 110680</name>
    <dbReference type="NCBI Taxonomy" id="3036704"/>
    <lineage>
        <taxon>Bacteria</taxon>
        <taxon>Pseudomonadati</taxon>
        <taxon>Acidobacteriota</taxon>
        <taxon>Terriglobia</taxon>
        <taxon>Terriglobales</taxon>
        <taxon>Acidobacteriaceae</taxon>
        <taxon>Telmatobacter</taxon>
    </lineage>
</organism>
<dbReference type="InterPro" id="IPR029063">
    <property type="entry name" value="SAM-dependent_MTases_sf"/>
</dbReference>
<keyword evidence="1" id="KW-0489">Methyltransferase</keyword>
<dbReference type="RefSeq" id="WP_348260963.1">
    <property type="nucleotide sequence ID" value="NZ_CP121196.1"/>
</dbReference>
<name>A0AAU7DEH2_9BACT</name>